<gene>
    <name evidence="1" type="ORF">ACFO8Q_09960</name>
</gene>
<comment type="caution">
    <text evidence="1">The sequence shown here is derived from an EMBL/GenBank/DDBJ whole genome shotgun (WGS) entry which is preliminary data.</text>
</comment>
<evidence type="ECO:0000313" key="2">
    <source>
        <dbReference type="Proteomes" id="UP001596002"/>
    </source>
</evidence>
<sequence>MERKKVVVMALHSELESAYPPLNISVGAAASGAEVILAFARDGVDILNPNYIPIPSSGRGYLANTLSDFGAPTVQELLNIASECGVRMVVVDKDFVESNLPVESKPIKWILNEAASADLFVHF</sequence>
<keyword evidence="2" id="KW-1185">Reference proteome</keyword>
<dbReference type="InterPro" id="IPR027396">
    <property type="entry name" value="DsrEFH-like"/>
</dbReference>
<protein>
    <submittedName>
        <fullName evidence="1">Peroxiredoxin family protein</fullName>
    </submittedName>
</protein>
<organism evidence="1 2">
    <name type="scientific">Effusibacillus consociatus</name>
    <dbReference type="NCBI Taxonomy" id="1117041"/>
    <lineage>
        <taxon>Bacteria</taxon>
        <taxon>Bacillati</taxon>
        <taxon>Bacillota</taxon>
        <taxon>Bacilli</taxon>
        <taxon>Bacillales</taxon>
        <taxon>Alicyclobacillaceae</taxon>
        <taxon>Effusibacillus</taxon>
    </lineage>
</organism>
<accession>A0ABV9Q1Q4</accession>
<evidence type="ECO:0000313" key="1">
    <source>
        <dbReference type="EMBL" id="MFC4767683.1"/>
    </source>
</evidence>
<dbReference type="EMBL" id="JBHSHC010000082">
    <property type="protein sequence ID" value="MFC4767683.1"/>
    <property type="molecule type" value="Genomic_DNA"/>
</dbReference>
<dbReference type="SUPFAM" id="SSF75169">
    <property type="entry name" value="DsrEFH-like"/>
    <property type="match status" value="1"/>
</dbReference>
<proteinExistence type="predicted"/>
<reference evidence="2" key="1">
    <citation type="journal article" date="2019" name="Int. J. Syst. Evol. Microbiol.">
        <title>The Global Catalogue of Microorganisms (GCM) 10K type strain sequencing project: providing services to taxonomists for standard genome sequencing and annotation.</title>
        <authorList>
            <consortium name="The Broad Institute Genomics Platform"/>
            <consortium name="The Broad Institute Genome Sequencing Center for Infectious Disease"/>
            <person name="Wu L."/>
            <person name="Ma J."/>
        </authorList>
    </citation>
    <scope>NUCLEOTIDE SEQUENCE [LARGE SCALE GENOMIC DNA]</scope>
    <source>
        <strain evidence="2">WYCCWR 12678</strain>
    </source>
</reference>
<dbReference type="Gene3D" id="3.40.1260.10">
    <property type="entry name" value="DsrEFH-like"/>
    <property type="match status" value="1"/>
</dbReference>
<dbReference type="Proteomes" id="UP001596002">
    <property type="component" value="Unassembled WGS sequence"/>
</dbReference>
<name>A0ABV9Q1Q4_9BACL</name>
<dbReference type="RefSeq" id="WP_380025605.1">
    <property type="nucleotide sequence ID" value="NZ_JBHSHC010000082.1"/>
</dbReference>